<evidence type="ECO:0000313" key="12">
    <source>
        <dbReference type="Proteomes" id="UP000242180"/>
    </source>
</evidence>
<proteinExistence type="inferred from homology"/>
<dbReference type="Pfam" id="PF00083">
    <property type="entry name" value="Sugar_tr"/>
    <property type="match status" value="1"/>
</dbReference>
<feature type="transmembrane region" description="Helical" evidence="9">
    <location>
        <begin position="405"/>
        <end position="424"/>
    </location>
</feature>
<feature type="transmembrane region" description="Helical" evidence="9">
    <location>
        <begin position="85"/>
        <end position="102"/>
    </location>
</feature>
<feature type="transmembrane region" description="Helical" evidence="9">
    <location>
        <begin position="108"/>
        <end position="132"/>
    </location>
</feature>
<keyword evidence="12" id="KW-1185">Reference proteome</keyword>
<dbReference type="Gene3D" id="1.20.1250.20">
    <property type="entry name" value="MFS general substrate transporter like domains"/>
    <property type="match status" value="1"/>
</dbReference>
<evidence type="ECO:0000256" key="7">
    <source>
        <dbReference type="RuleBase" id="RU003346"/>
    </source>
</evidence>
<dbReference type="PRINTS" id="PR00171">
    <property type="entry name" value="SUGRTRNSPORT"/>
</dbReference>
<dbReference type="InterPro" id="IPR003663">
    <property type="entry name" value="Sugar/inositol_transpt"/>
</dbReference>
<keyword evidence="5 9" id="KW-1133">Transmembrane helix</keyword>
<protein>
    <submittedName>
        <fullName evidence="11">General substrate transporter</fullName>
    </submittedName>
</protein>
<evidence type="ECO:0000256" key="5">
    <source>
        <dbReference type="ARBA" id="ARBA00022989"/>
    </source>
</evidence>
<evidence type="ECO:0000256" key="3">
    <source>
        <dbReference type="ARBA" id="ARBA00022448"/>
    </source>
</evidence>
<dbReference type="PROSITE" id="PS50850">
    <property type="entry name" value="MFS"/>
    <property type="match status" value="1"/>
</dbReference>
<comment type="caution">
    <text evidence="11">The sequence shown here is derived from an EMBL/GenBank/DDBJ whole genome shotgun (WGS) entry which is preliminary data.</text>
</comment>
<organism evidence="11 12">
    <name type="scientific">Syncephalastrum racemosum</name>
    <name type="common">Filamentous fungus</name>
    <dbReference type="NCBI Taxonomy" id="13706"/>
    <lineage>
        <taxon>Eukaryota</taxon>
        <taxon>Fungi</taxon>
        <taxon>Fungi incertae sedis</taxon>
        <taxon>Mucoromycota</taxon>
        <taxon>Mucoromycotina</taxon>
        <taxon>Mucoromycetes</taxon>
        <taxon>Mucorales</taxon>
        <taxon>Syncephalastraceae</taxon>
        <taxon>Syncephalastrum</taxon>
    </lineage>
</organism>
<dbReference type="InParanoid" id="A0A1X2HTY2"/>
<dbReference type="AlphaFoldDB" id="A0A1X2HTY2"/>
<evidence type="ECO:0000259" key="10">
    <source>
        <dbReference type="PROSITE" id="PS50850"/>
    </source>
</evidence>
<feature type="transmembrane region" description="Helical" evidence="9">
    <location>
        <begin position="144"/>
        <end position="163"/>
    </location>
</feature>
<dbReference type="PANTHER" id="PTHR48022:SF78">
    <property type="entry name" value="MONOSACCHARIDE TRANSPORTER, PUTATIVE (AFU_ORTHOLOGUE AFUA_2G02110)-RELATED"/>
    <property type="match status" value="1"/>
</dbReference>
<evidence type="ECO:0000256" key="6">
    <source>
        <dbReference type="ARBA" id="ARBA00023136"/>
    </source>
</evidence>
<dbReference type="SUPFAM" id="SSF103473">
    <property type="entry name" value="MFS general substrate transporter"/>
    <property type="match status" value="1"/>
</dbReference>
<feature type="transmembrane region" description="Helical" evidence="9">
    <location>
        <begin position="366"/>
        <end position="393"/>
    </location>
</feature>
<name>A0A1X2HTY2_SYNRA</name>
<dbReference type="STRING" id="13706.A0A1X2HTY2"/>
<evidence type="ECO:0000256" key="4">
    <source>
        <dbReference type="ARBA" id="ARBA00022692"/>
    </source>
</evidence>
<feature type="transmembrane region" description="Helical" evidence="9">
    <location>
        <begin position="311"/>
        <end position="328"/>
    </location>
</feature>
<dbReference type="GO" id="GO:0016020">
    <property type="term" value="C:membrane"/>
    <property type="evidence" value="ECO:0007669"/>
    <property type="project" value="UniProtKB-SubCell"/>
</dbReference>
<dbReference type="InterPro" id="IPR020846">
    <property type="entry name" value="MFS_dom"/>
</dbReference>
<evidence type="ECO:0000256" key="8">
    <source>
        <dbReference type="SAM" id="MobiDB-lite"/>
    </source>
</evidence>
<feature type="transmembrane region" description="Helical" evidence="9">
    <location>
        <begin position="335"/>
        <end position="354"/>
    </location>
</feature>
<feature type="transmembrane region" description="Helical" evidence="9">
    <location>
        <begin position="12"/>
        <end position="30"/>
    </location>
</feature>
<keyword evidence="3 7" id="KW-0813">Transport</keyword>
<dbReference type="Proteomes" id="UP000242180">
    <property type="component" value="Unassembled WGS sequence"/>
</dbReference>
<feature type="transmembrane region" description="Helical" evidence="9">
    <location>
        <begin position="430"/>
        <end position="454"/>
    </location>
</feature>
<gene>
    <name evidence="11" type="ORF">BCR43DRAFT_500956</name>
</gene>
<evidence type="ECO:0000313" key="11">
    <source>
        <dbReference type="EMBL" id="ORZ02993.1"/>
    </source>
</evidence>
<feature type="transmembrane region" description="Helical" evidence="9">
    <location>
        <begin position="178"/>
        <end position="197"/>
    </location>
</feature>
<reference evidence="11 12" key="1">
    <citation type="submission" date="2016-07" db="EMBL/GenBank/DDBJ databases">
        <title>Pervasive Adenine N6-methylation of Active Genes in Fungi.</title>
        <authorList>
            <consortium name="DOE Joint Genome Institute"/>
            <person name="Mondo S.J."/>
            <person name="Dannebaum R.O."/>
            <person name="Kuo R.C."/>
            <person name="Labutti K."/>
            <person name="Haridas S."/>
            <person name="Kuo A."/>
            <person name="Salamov A."/>
            <person name="Ahrendt S.R."/>
            <person name="Lipzen A."/>
            <person name="Sullivan W."/>
            <person name="Andreopoulos W.B."/>
            <person name="Clum A."/>
            <person name="Lindquist E."/>
            <person name="Daum C."/>
            <person name="Ramamoorthy G.K."/>
            <person name="Gryganskyi A."/>
            <person name="Culley D."/>
            <person name="Magnuson J.K."/>
            <person name="James T.Y."/>
            <person name="O'Malley M.A."/>
            <person name="Stajich J.E."/>
            <person name="Spatafora J.W."/>
            <person name="Visel A."/>
            <person name="Grigoriev I.V."/>
        </authorList>
    </citation>
    <scope>NUCLEOTIDE SEQUENCE [LARGE SCALE GENOMIC DNA]</scope>
    <source>
        <strain evidence="11 12">NRRL 2496</strain>
    </source>
</reference>
<dbReference type="EMBL" id="MCGN01000001">
    <property type="protein sequence ID" value="ORZ02993.1"/>
    <property type="molecule type" value="Genomic_DNA"/>
</dbReference>
<dbReference type="PANTHER" id="PTHR48022">
    <property type="entry name" value="PLASTIDIC GLUCOSE TRANSPORTER 4"/>
    <property type="match status" value="1"/>
</dbReference>
<dbReference type="OrthoDB" id="2544694at2759"/>
<feature type="domain" description="Major facilitator superfamily (MFS) profile" evidence="10">
    <location>
        <begin position="17"/>
        <end position="458"/>
    </location>
</feature>
<accession>A0A1X2HTY2</accession>
<feature type="region of interest" description="Disordered" evidence="8">
    <location>
        <begin position="512"/>
        <end position="534"/>
    </location>
</feature>
<dbReference type="GO" id="GO:0005351">
    <property type="term" value="F:carbohydrate:proton symporter activity"/>
    <property type="evidence" value="ECO:0007669"/>
    <property type="project" value="TreeGrafter"/>
</dbReference>
<sequence>MYNIYKRYRGHDLVLAINLAAGLSIFFFGYDQGVMSGVNISPDYISIMGLHNKEALLGGIVAVYYAGTLIGALMGGWIGDKIGRIKTVVVGSIIAIFGAILQTAAQNVAWMICSRIITGIGTGHLNAIVPVWSAETSHHTSRGMFIAMEFTLNIFGVVVAYWLDYGMSFTEGGLRWRFPIAFQLVPLIFLAVGINFFPESPRWLVKVGRHEHALEILAALRGEGNAEHPEAQREYQQIQEAVEMEAEEGEQGYLEMLFKKDKLNISRRVHLSIWLQIVQELAGIGVITVYAPTVFSTAGFSEQTSQLLSGLNNIWYMFATLVNVFTIDRIGRRMTLFYGAALQGICLLLVGILTKPDLMERDRLGYGIAATVFTFGYTGFFGMTWLAVPWLYPVEIYPTKVRARGGAWSVVGWSIGNALIMEITPPMIAGIGWATFILFAGLNFLAIPFVWAFYPETSNKTLEELDIVFSTKSCLVWKAEKELERLRSEGGDVAIRSAAASLASAGGAIHTEKKADAAINSPMPVSEEKNNEKS</sequence>
<dbReference type="InterPro" id="IPR036259">
    <property type="entry name" value="MFS_trans_sf"/>
</dbReference>
<comment type="subcellular location">
    <subcellularLocation>
        <location evidence="1">Membrane</location>
        <topology evidence="1">Multi-pass membrane protein</topology>
    </subcellularLocation>
</comment>
<evidence type="ECO:0000256" key="2">
    <source>
        <dbReference type="ARBA" id="ARBA00010992"/>
    </source>
</evidence>
<dbReference type="InterPro" id="IPR050360">
    <property type="entry name" value="MFS_Sugar_Transporters"/>
</dbReference>
<feature type="transmembrane region" description="Helical" evidence="9">
    <location>
        <begin position="269"/>
        <end position="291"/>
    </location>
</feature>
<keyword evidence="4 9" id="KW-0812">Transmembrane</keyword>
<comment type="similarity">
    <text evidence="2 7">Belongs to the major facilitator superfamily. Sugar transporter (TC 2.A.1.1) family.</text>
</comment>
<dbReference type="OMA" id="IYYFGTL"/>
<dbReference type="InterPro" id="IPR005828">
    <property type="entry name" value="MFS_sugar_transport-like"/>
</dbReference>
<dbReference type="FunFam" id="1.20.1250.20:FF:000090">
    <property type="entry name" value="MFS sugar transporter, putative"/>
    <property type="match status" value="1"/>
</dbReference>
<evidence type="ECO:0000256" key="9">
    <source>
        <dbReference type="SAM" id="Phobius"/>
    </source>
</evidence>
<keyword evidence="6 9" id="KW-0472">Membrane</keyword>
<feature type="transmembrane region" description="Helical" evidence="9">
    <location>
        <begin position="55"/>
        <end position="78"/>
    </location>
</feature>
<evidence type="ECO:0000256" key="1">
    <source>
        <dbReference type="ARBA" id="ARBA00004141"/>
    </source>
</evidence>
<dbReference type="NCBIfam" id="TIGR00879">
    <property type="entry name" value="SP"/>
    <property type="match status" value="1"/>
</dbReference>